<sequence length="662" mass="74436">MAAGNEGHHPTPKIGAVPVDKRITTGSIPRTHFADEYKSTLTCEAAIHDPELLPLLAHVNCSYLSSYGNSPTLTELKQHAQSLIVLIKALTVSSNSAFIDNKNLGDWLKGAESFHDGETYDFLNDLNVHYNGPKNPHLQTHHALPLNAALNTVEIAHLIPTQTACILIREICPMRDAWQTPYKVSANQVSLPYAKHQALIAHANEILELLDHEYSAKGGVLSILPPKEQEVDRKKAETTLLGQLILHMQRLVIRCHDLERLYANATDAMASEAVIPPQTLSALGPDGRKGRELVYPQDRFVLVNAGEDVFSFLSKEFDKKDIADEEVMRLNLRHGVSGEALWRKNGGKEYSRGITAIDVVTRYYRIRGSEKDGQAIKTIFVIPAHAKHPGVKVTREMEKQPTVVSVVKPAWPERQSILEMKHRADLEEAKKLRDVAFKLQRLEEQAQNDRHVYDYERKVKTGEIFSLRRKVEILETVLKKPEAEAKSKLYSDVVSQASAKLEEAKKLEARVEADKEAAKAAKQEAEAIRQHLYDSRTQWNRELAAMRAKEKAESDERLARLKRADEESARVARELEEKLKATWQKQIQETQVIVEYLKSQKIDVGNAMQPQEFADLGYRNGASIFADALSSGGRQLGIDEDLMEETGGFYHESDESMDFGDI</sequence>
<organism evidence="2 3">
    <name type="scientific">Hyaloscypha hepaticicola</name>
    <dbReference type="NCBI Taxonomy" id="2082293"/>
    <lineage>
        <taxon>Eukaryota</taxon>
        <taxon>Fungi</taxon>
        <taxon>Dikarya</taxon>
        <taxon>Ascomycota</taxon>
        <taxon>Pezizomycotina</taxon>
        <taxon>Leotiomycetes</taxon>
        <taxon>Helotiales</taxon>
        <taxon>Hyaloscyphaceae</taxon>
        <taxon>Hyaloscypha</taxon>
    </lineage>
</organism>
<keyword evidence="3" id="KW-1185">Reference proteome</keyword>
<evidence type="ECO:0000313" key="3">
    <source>
        <dbReference type="Proteomes" id="UP000235672"/>
    </source>
</evidence>
<dbReference type="EMBL" id="KZ613529">
    <property type="protein sequence ID" value="PMD13606.1"/>
    <property type="molecule type" value="Genomic_DNA"/>
</dbReference>
<evidence type="ECO:0000313" key="2">
    <source>
        <dbReference type="EMBL" id="PMD13606.1"/>
    </source>
</evidence>
<dbReference type="Proteomes" id="UP000235672">
    <property type="component" value="Unassembled WGS sequence"/>
</dbReference>
<dbReference type="OrthoDB" id="5413531at2759"/>
<feature type="coiled-coil region" evidence="1">
    <location>
        <begin position="494"/>
        <end position="531"/>
    </location>
</feature>
<accession>A0A2J6PI92</accession>
<reference evidence="2 3" key="1">
    <citation type="submission" date="2016-05" db="EMBL/GenBank/DDBJ databases">
        <title>A degradative enzymes factory behind the ericoid mycorrhizal symbiosis.</title>
        <authorList>
            <consortium name="DOE Joint Genome Institute"/>
            <person name="Martino E."/>
            <person name="Morin E."/>
            <person name="Grelet G."/>
            <person name="Kuo A."/>
            <person name="Kohler A."/>
            <person name="Daghino S."/>
            <person name="Barry K."/>
            <person name="Choi C."/>
            <person name="Cichocki N."/>
            <person name="Clum A."/>
            <person name="Copeland A."/>
            <person name="Hainaut M."/>
            <person name="Haridas S."/>
            <person name="Labutti K."/>
            <person name="Lindquist E."/>
            <person name="Lipzen A."/>
            <person name="Khouja H.-R."/>
            <person name="Murat C."/>
            <person name="Ohm R."/>
            <person name="Olson A."/>
            <person name="Spatafora J."/>
            <person name="Veneault-Fourrey C."/>
            <person name="Henrissat B."/>
            <person name="Grigoriev I."/>
            <person name="Martin F."/>
            <person name="Perotto S."/>
        </authorList>
    </citation>
    <scope>NUCLEOTIDE SEQUENCE [LARGE SCALE GENOMIC DNA]</scope>
    <source>
        <strain evidence="2 3">UAMH 7357</strain>
    </source>
</reference>
<proteinExistence type="predicted"/>
<gene>
    <name evidence="2" type="ORF">NA56DRAFT_637442</name>
</gene>
<keyword evidence="1" id="KW-0175">Coiled coil</keyword>
<evidence type="ECO:0000256" key="1">
    <source>
        <dbReference type="SAM" id="Coils"/>
    </source>
</evidence>
<dbReference type="AlphaFoldDB" id="A0A2J6PI92"/>
<protein>
    <submittedName>
        <fullName evidence="2">Uncharacterized protein</fullName>
    </submittedName>
</protein>
<name>A0A2J6PI92_9HELO</name>